<evidence type="ECO:0000313" key="2">
    <source>
        <dbReference type="EMBL" id="HIW00111.1"/>
    </source>
</evidence>
<dbReference type="Gene3D" id="1.20.1290.10">
    <property type="entry name" value="AhpD-like"/>
    <property type="match status" value="1"/>
</dbReference>
<dbReference type="EMBL" id="DXHV01000033">
    <property type="protein sequence ID" value="HIW00111.1"/>
    <property type="molecule type" value="Genomic_DNA"/>
</dbReference>
<evidence type="ECO:0000259" key="1">
    <source>
        <dbReference type="Pfam" id="PF02627"/>
    </source>
</evidence>
<dbReference type="Proteomes" id="UP000886752">
    <property type="component" value="Unassembled WGS sequence"/>
</dbReference>
<gene>
    <name evidence="2" type="ORF">H9894_02855</name>
</gene>
<dbReference type="GO" id="GO:0051920">
    <property type="term" value="F:peroxiredoxin activity"/>
    <property type="evidence" value="ECO:0007669"/>
    <property type="project" value="InterPro"/>
</dbReference>
<dbReference type="PANTHER" id="PTHR33570">
    <property type="entry name" value="4-CARBOXYMUCONOLACTONE DECARBOXYLASE FAMILY PROTEIN"/>
    <property type="match status" value="1"/>
</dbReference>
<organism evidence="2 3">
    <name type="scientific">Candidatus Desulfovibrio intestinipullorum</name>
    <dbReference type="NCBI Taxonomy" id="2838536"/>
    <lineage>
        <taxon>Bacteria</taxon>
        <taxon>Pseudomonadati</taxon>
        <taxon>Thermodesulfobacteriota</taxon>
        <taxon>Desulfovibrionia</taxon>
        <taxon>Desulfovibrionales</taxon>
        <taxon>Desulfovibrionaceae</taxon>
        <taxon>Desulfovibrio</taxon>
    </lineage>
</organism>
<comment type="caution">
    <text evidence="2">The sequence shown here is derived from an EMBL/GenBank/DDBJ whole genome shotgun (WGS) entry which is preliminary data.</text>
</comment>
<sequence>MERVECARQNRQKYLGSGSAALEATDPELVAMQDRLLYGEIVSHGTLTDSQRLLITLVVLAAGQTLEALDEQTEAALKIGVRPEEIREALYQVAPYAGFPKAAAALKIVNAVLVRHGVTLPLPDMGTVSEESRFRDGLAVQKTIFGDGIDAMHASAAPGQRDIMVNYLSSFCFGDIYTRRGLDLKTRELLTFAIIATLGGCEPQLKAHAQGNATMGNSKQNLVDAIAQMLPYIGFPRSLNALACVNAVLPQDEAETKA</sequence>
<name>A0A9D1TQ49_9BACT</name>
<dbReference type="SUPFAM" id="SSF69118">
    <property type="entry name" value="AhpD-like"/>
    <property type="match status" value="1"/>
</dbReference>
<feature type="domain" description="Carboxymuconolactone decarboxylase-like" evidence="1">
    <location>
        <begin position="27"/>
        <end position="110"/>
    </location>
</feature>
<dbReference type="PANTHER" id="PTHR33570:SF2">
    <property type="entry name" value="CARBOXYMUCONOLACTONE DECARBOXYLASE-LIKE DOMAIN-CONTAINING PROTEIN"/>
    <property type="match status" value="1"/>
</dbReference>
<reference evidence="2" key="2">
    <citation type="submission" date="2021-04" db="EMBL/GenBank/DDBJ databases">
        <authorList>
            <person name="Gilroy R."/>
        </authorList>
    </citation>
    <scope>NUCLEOTIDE SEQUENCE</scope>
    <source>
        <strain evidence="2">ChiHecec2B26-446</strain>
    </source>
</reference>
<proteinExistence type="predicted"/>
<evidence type="ECO:0000313" key="3">
    <source>
        <dbReference type="Proteomes" id="UP000886752"/>
    </source>
</evidence>
<dbReference type="InterPro" id="IPR003779">
    <property type="entry name" value="CMD-like"/>
</dbReference>
<reference evidence="2" key="1">
    <citation type="journal article" date="2021" name="PeerJ">
        <title>Extensive microbial diversity within the chicken gut microbiome revealed by metagenomics and culture.</title>
        <authorList>
            <person name="Gilroy R."/>
            <person name="Ravi A."/>
            <person name="Getino M."/>
            <person name="Pursley I."/>
            <person name="Horton D.L."/>
            <person name="Alikhan N.F."/>
            <person name="Baker D."/>
            <person name="Gharbi K."/>
            <person name="Hall N."/>
            <person name="Watson M."/>
            <person name="Adriaenssens E.M."/>
            <person name="Foster-Nyarko E."/>
            <person name="Jarju S."/>
            <person name="Secka A."/>
            <person name="Antonio M."/>
            <person name="Oren A."/>
            <person name="Chaudhuri R.R."/>
            <person name="La Ragione R."/>
            <person name="Hildebrand F."/>
            <person name="Pallen M.J."/>
        </authorList>
    </citation>
    <scope>NUCLEOTIDE SEQUENCE</scope>
    <source>
        <strain evidence="2">ChiHecec2B26-446</strain>
    </source>
</reference>
<protein>
    <submittedName>
        <fullName evidence="2">Carboxymuconolactone decarboxylase family protein</fullName>
    </submittedName>
</protein>
<dbReference type="AlphaFoldDB" id="A0A9D1TQ49"/>
<accession>A0A9D1TQ49</accession>
<feature type="domain" description="Carboxymuconolactone decarboxylase-like" evidence="1">
    <location>
        <begin position="167"/>
        <end position="246"/>
    </location>
</feature>
<dbReference type="InterPro" id="IPR029032">
    <property type="entry name" value="AhpD-like"/>
</dbReference>
<dbReference type="Pfam" id="PF02627">
    <property type="entry name" value="CMD"/>
    <property type="match status" value="2"/>
</dbReference>
<dbReference type="InterPro" id="IPR052512">
    <property type="entry name" value="4CMD/NDH-1_regulator"/>
</dbReference>